<evidence type="ECO:0000259" key="1">
    <source>
        <dbReference type="PROSITE" id="PS51207"/>
    </source>
</evidence>
<name>A0A6A7BT84_9PEZI</name>
<evidence type="ECO:0000313" key="3">
    <source>
        <dbReference type="Proteomes" id="UP000799421"/>
    </source>
</evidence>
<dbReference type="Pfam" id="PF02194">
    <property type="entry name" value="PXA"/>
    <property type="match status" value="1"/>
</dbReference>
<dbReference type="PROSITE" id="PS51207">
    <property type="entry name" value="PXA"/>
    <property type="match status" value="1"/>
</dbReference>
<gene>
    <name evidence="2" type="ORF">K470DRAFT_272907</name>
</gene>
<dbReference type="PANTHER" id="PTHR22775">
    <property type="entry name" value="SORTING NEXIN"/>
    <property type="match status" value="1"/>
</dbReference>
<dbReference type="OrthoDB" id="5582218at2759"/>
<reference evidence="2" key="1">
    <citation type="journal article" date="2020" name="Stud. Mycol.">
        <title>101 Dothideomycetes genomes: a test case for predicting lifestyles and emergence of pathogens.</title>
        <authorList>
            <person name="Haridas S."/>
            <person name="Albert R."/>
            <person name="Binder M."/>
            <person name="Bloem J."/>
            <person name="Labutti K."/>
            <person name="Salamov A."/>
            <person name="Andreopoulos B."/>
            <person name="Baker S."/>
            <person name="Barry K."/>
            <person name="Bills G."/>
            <person name="Bluhm B."/>
            <person name="Cannon C."/>
            <person name="Castanera R."/>
            <person name="Culley D."/>
            <person name="Daum C."/>
            <person name="Ezra D."/>
            <person name="Gonzalez J."/>
            <person name="Henrissat B."/>
            <person name="Kuo A."/>
            <person name="Liang C."/>
            <person name="Lipzen A."/>
            <person name="Lutzoni F."/>
            <person name="Magnuson J."/>
            <person name="Mondo S."/>
            <person name="Nolan M."/>
            <person name="Ohm R."/>
            <person name="Pangilinan J."/>
            <person name="Park H.-J."/>
            <person name="Ramirez L."/>
            <person name="Alfaro M."/>
            <person name="Sun H."/>
            <person name="Tritt A."/>
            <person name="Yoshinaga Y."/>
            <person name="Zwiers L.-H."/>
            <person name="Turgeon B."/>
            <person name="Goodwin S."/>
            <person name="Spatafora J."/>
            <person name="Crous P."/>
            <person name="Grigoriev I."/>
        </authorList>
    </citation>
    <scope>NUCLEOTIDE SEQUENCE</scope>
    <source>
        <strain evidence="2">CBS 480.64</strain>
    </source>
</reference>
<dbReference type="Proteomes" id="UP000799421">
    <property type="component" value="Unassembled WGS sequence"/>
</dbReference>
<dbReference type="InterPro" id="IPR003114">
    <property type="entry name" value="Phox_assoc"/>
</dbReference>
<proteinExistence type="predicted"/>
<accession>A0A6A7BT84</accession>
<organism evidence="2 3">
    <name type="scientific">Piedraia hortae CBS 480.64</name>
    <dbReference type="NCBI Taxonomy" id="1314780"/>
    <lineage>
        <taxon>Eukaryota</taxon>
        <taxon>Fungi</taxon>
        <taxon>Dikarya</taxon>
        <taxon>Ascomycota</taxon>
        <taxon>Pezizomycotina</taxon>
        <taxon>Dothideomycetes</taxon>
        <taxon>Dothideomycetidae</taxon>
        <taxon>Capnodiales</taxon>
        <taxon>Piedraiaceae</taxon>
        <taxon>Piedraia</taxon>
    </lineage>
</organism>
<dbReference type="GO" id="GO:0035091">
    <property type="term" value="F:phosphatidylinositol binding"/>
    <property type="evidence" value="ECO:0007669"/>
    <property type="project" value="TreeGrafter"/>
</dbReference>
<dbReference type="AlphaFoldDB" id="A0A6A7BT84"/>
<dbReference type="PANTHER" id="PTHR22775:SF3">
    <property type="entry name" value="SORTING NEXIN-13"/>
    <property type="match status" value="1"/>
</dbReference>
<dbReference type="SMART" id="SM00313">
    <property type="entry name" value="PXA"/>
    <property type="match status" value="1"/>
</dbReference>
<sequence>MPTAQETFIQNTLCPQNSPLSHDTIVYTPLSSQLPPLTSNDSIDLELYTLISTLISRSVLTWYRPITPDTEFISEVVLTIAHCTRDLEARLRRVDRERVILDDIPRVVGKHIDAFEAARGVEDSAAAFAILRPHLVLEGKEDEWAQILAGKLAELVFPPDEWENPCERVLITEILSELVLKKVLLEMASQPELIWGLIRKMVVEHVPQGRSKDGVKSWTTMFWGTLQNMSSAWEVMRLAYYDAPKRGSQAKPVVDMEVWNLLARISELRKRMPWLTASAALARRLTSSGFCAVNSAVDRFLSWGVQKALDQDQIPPLLASLRTVIFPTVPLPPTMATSRECAAALVDAMPPAFRNIYFGALSTTGCADHVVATLRWLDDRQINKRLIVALVELLVVRVFPELEVGS</sequence>
<protein>
    <recommendedName>
        <fullName evidence="1">PXA domain-containing protein</fullName>
    </recommendedName>
</protein>
<dbReference type="EMBL" id="MU006023">
    <property type="protein sequence ID" value="KAF2857925.1"/>
    <property type="molecule type" value="Genomic_DNA"/>
</dbReference>
<keyword evidence="3" id="KW-1185">Reference proteome</keyword>
<feature type="domain" description="PXA" evidence="1">
    <location>
        <begin position="40"/>
        <end position="206"/>
    </location>
</feature>
<evidence type="ECO:0000313" key="2">
    <source>
        <dbReference type="EMBL" id="KAF2857925.1"/>
    </source>
</evidence>